<dbReference type="Pfam" id="PF02470">
    <property type="entry name" value="MlaD"/>
    <property type="match status" value="1"/>
</dbReference>
<name>A0A1R3WWY9_9RHOB</name>
<dbReference type="InterPro" id="IPR052336">
    <property type="entry name" value="MlaD_Phospholipid_Transporter"/>
</dbReference>
<dbReference type="AlphaFoldDB" id="A0A1R3WWY9"/>
<dbReference type="NCBIfam" id="TIGR04430">
    <property type="entry name" value="OM_asym_MlaD"/>
    <property type="match status" value="1"/>
</dbReference>
<feature type="domain" description="Mce/MlaD" evidence="1">
    <location>
        <begin position="38"/>
        <end position="115"/>
    </location>
</feature>
<dbReference type="InterPro" id="IPR030970">
    <property type="entry name" value="ABC_MlaD"/>
</dbReference>
<evidence type="ECO:0000313" key="2">
    <source>
        <dbReference type="EMBL" id="SIT82601.1"/>
    </source>
</evidence>
<reference evidence="2 3" key="1">
    <citation type="submission" date="2017-01" db="EMBL/GenBank/DDBJ databases">
        <authorList>
            <person name="Mah S.A."/>
            <person name="Swanson W.J."/>
            <person name="Moy G.W."/>
            <person name="Vacquier V.D."/>
        </authorList>
    </citation>
    <scope>NUCLEOTIDE SEQUENCE [LARGE SCALE GENOMIC DNA]</scope>
    <source>
        <strain evidence="2 3">DSM 21219</strain>
    </source>
</reference>
<dbReference type="STRING" id="515897.SAMN05421849_1737"/>
<accession>A0A1R3WWY9</accession>
<evidence type="ECO:0000313" key="3">
    <source>
        <dbReference type="Proteomes" id="UP000192455"/>
    </source>
</evidence>
<protein>
    <submittedName>
        <fullName evidence="2">Phospholipid/cholesterol/gamma-HCH transport system substrate-binding protein</fullName>
    </submittedName>
</protein>
<evidence type="ECO:0000259" key="1">
    <source>
        <dbReference type="Pfam" id="PF02470"/>
    </source>
</evidence>
<keyword evidence="3" id="KW-1185">Reference proteome</keyword>
<dbReference type="Proteomes" id="UP000192455">
    <property type="component" value="Unassembled WGS sequence"/>
</dbReference>
<organism evidence="2 3">
    <name type="scientific">Pontibaca methylaminivorans</name>
    <dbReference type="NCBI Taxonomy" id="515897"/>
    <lineage>
        <taxon>Bacteria</taxon>
        <taxon>Pseudomonadati</taxon>
        <taxon>Pseudomonadota</taxon>
        <taxon>Alphaproteobacteria</taxon>
        <taxon>Rhodobacterales</taxon>
        <taxon>Roseobacteraceae</taxon>
        <taxon>Pontibaca</taxon>
    </lineage>
</organism>
<dbReference type="PANTHER" id="PTHR33371:SF4">
    <property type="entry name" value="INTERMEMBRANE PHOSPHOLIPID TRANSPORT SYSTEM BINDING PROTEIN MLAD"/>
    <property type="match status" value="1"/>
</dbReference>
<proteinExistence type="predicted"/>
<dbReference type="InterPro" id="IPR003399">
    <property type="entry name" value="Mce/MlaD"/>
</dbReference>
<dbReference type="OrthoDB" id="7164001at2"/>
<sequence>MSYKPTEVLVGALVLVAAVGFVLFAGQKTGFASRGSDSYPLHASFRSLDGVSVGTEVRLAGVRVGSVTDMRLNPETYRADATLSLRKSVRIPDDSAAAVASEGLLGGNFVELSPGASFDYLEPGGEIVDTQGSVSLISLLLKFVSASGGDDR</sequence>
<gene>
    <name evidence="2" type="ORF">SAMN05421849_1737</name>
</gene>
<dbReference type="RefSeq" id="WP_076649481.1">
    <property type="nucleotide sequence ID" value="NZ_DAIPDV010000014.1"/>
</dbReference>
<dbReference type="GO" id="GO:0015914">
    <property type="term" value="P:phospholipid transport"/>
    <property type="evidence" value="ECO:0007669"/>
    <property type="project" value="InterPro"/>
</dbReference>
<dbReference type="PANTHER" id="PTHR33371">
    <property type="entry name" value="INTERMEMBRANE PHOSPHOLIPID TRANSPORT SYSTEM BINDING PROTEIN MLAD-RELATED"/>
    <property type="match status" value="1"/>
</dbReference>
<dbReference type="EMBL" id="FTPS01000001">
    <property type="protein sequence ID" value="SIT82601.1"/>
    <property type="molecule type" value="Genomic_DNA"/>
</dbReference>